<dbReference type="PANTHER" id="PTHR41287">
    <property type="match status" value="1"/>
</dbReference>
<reference evidence="3 4" key="1">
    <citation type="submission" date="2020-08" db="EMBL/GenBank/DDBJ databases">
        <title>Genomic Encyclopedia of Type Strains, Phase IV (KMG-IV): sequencing the most valuable type-strain genomes for metagenomic binning, comparative biology and taxonomic classification.</title>
        <authorList>
            <person name="Goeker M."/>
        </authorList>
    </citation>
    <scope>NUCLEOTIDE SEQUENCE [LARGE SCALE GENOMIC DNA]</scope>
    <source>
        <strain evidence="3 4">DSM 12706</strain>
    </source>
</reference>
<comment type="caution">
    <text evidence="3">The sequence shown here is derived from an EMBL/GenBank/DDBJ whole genome shotgun (WGS) entry which is preliminary data.</text>
</comment>
<dbReference type="InterPro" id="IPR005021">
    <property type="entry name" value="Terminase_largesu-like"/>
</dbReference>
<feature type="domain" description="Terminase large subunit-like endonuclease" evidence="2">
    <location>
        <begin position="242"/>
        <end position="515"/>
    </location>
</feature>
<name>A0A7W7Z1X0_9BRAD</name>
<evidence type="ECO:0000259" key="2">
    <source>
        <dbReference type="Pfam" id="PF20441"/>
    </source>
</evidence>
<dbReference type="PANTHER" id="PTHR41287:SF1">
    <property type="entry name" value="PROTEIN YMFN"/>
    <property type="match status" value="1"/>
</dbReference>
<proteinExistence type="predicted"/>
<dbReference type="AlphaFoldDB" id="A0A7W7Z1X0"/>
<dbReference type="Pfam" id="PF03354">
    <property type="entry name" value="TerL_ATPase"/>
    <property type="match status" value="1"/>
</dbReference>
<dbReference type="EMBL" id="JACHIH010000003">
    <property type="protein sequence ID" value="MBB5046167.1"/>
    <property type="molecule type" value="Genomic_DNA"/>
</dbReference>
<dbReference type="InterPro" id="IPR027417">
    <property type="entry name" value="P-loop_NTPase"/>
</dbReference>
<dbReference type="Pfam" id="PF20441">
    <property type="entry name" value="TerL_nuclease"/>
    <property type="match status" value="1"/>
</dbReference>
<organism evidence="3 4">
    <name type="scientific">Rhodopseudomonas rhenobacensis</name>
    <dbReference type="NCBI Taxonomy" id="87461"/>
    <lineage>
        <taxon>Bacteria</taxon>
        <taxon>Pseudomonadati</taxon>
        <taxon>Pseudomonadota</taxon>
        <taxon>Alphaproteobacteria</taxon>
        <taxon>Hyphomicrobiales</taxon>
        <taxon>Nitrobacteraceae</taxon>
        <taxon>Rhodopseudomonas</taxon>
    </lineage>
</organism>
<sequence>MTSLVPWISDDSPIDDPLGRGERAVQFLRALRHPKSNEPRRAFRLDRWQERIVRRIYGPRNPDGTRIVKTVVLLLPRGNRKTSLAGALSLLHTIGPERVAGGENILAASDRKQAGYGFREAAGIVREDKRLVAATRIYDAHNSVKKLHFIRDGSFLEAISGDAGTQHGRTPAFVFADELHIWRNVELWKALKSAMVKSVGSLLIVATTSGRGQENVAFEIVDRARKVASGEIIDPTMLPILFETPADADWKDEAIWYAANPGLELGYQDIEGLRQLAREGETSITARETFRQYNLNVWLDHSTDPFIDMAIYDRGGGVLPDGLDGLPCWIGVDMSTTTDLTAVVACIRKDDDFVVLAHFFCPGDNLRARADRDGVPYPAWAEQGFLTPTPGNVIDYSAVEACIRGLNERFDVREIGFDPAYAQAVMGPLTDDGLPTATIRQGWVTQSPALNELERVILAGKLLHGGHPVLRWCFDNVAIHTDSAGNRTMHKGKSRDRIDGAVATWMAVSRAAASETRSFYDSDAFTEDMASF</sequence>
<dbReference type="InterPro" id="IPR046461">
    <property type="entry name" value="TerL_ATPase"/>
</dbReference>
<keyword evidence="4" id="KW-1185">Reference proteome</keyword>
<dbReference type="GO" id="GO:0004519">
    <property type="term" value="F:endonuclease activity"/>
    <property type="evidence" value="ECO:0007669"/>
    <property type="project" value="InterPro"/>
</dbReference>
<dbReference type="Gene3D" id="3.40.50.300">
    <property type="entry name" value="P-loop containing nucleotide triphosphate hydrolases"/>
    <property type="match status" value="1"/>
</dbReference>
<evidence type="ECO:0000313" key="4">
    <source>
        <dbReference type="Proteomes" id="UP000542353"/>
    </source>
</evidence>
<evidence type="ECO:0000259" key="1">
    <source>
        <dbReference type="Pfam" id="PF03354"/>
    </source>
</evidence>
<protein>
    <submittedName>
        <fullName evidence="3">Phage terminase large subunit-like protein</fullName>
    </submittedName>
</protein>
<evidence type="ECO:0000313" key="3">
    <source>
        <dbReference type="EMBL" id="MBB5046167.1"/>
    </source>
</evidence>
<dbReference type="InterPro" id="IPR046462">
    <property type="entry name" value="TerL_nuclease"/>
</dbReference>
<accession>A0A7W7Z1X0</accession>
<feature type="domain" description="Terminase large subunit-like ATPase" evidence="1">
    <location>
        <begin position="48"/>
        <end position="213"/>
    </location>
</feature>
<gene>
    <name evidence="3" type="ORF">HNR60_000909</name>
</gene>
<dbReference type="Proteomes" id="UP000542353">
    <property type="component" value="Unassembled WGS sequence"/>
</dbReference>